<dbReference type="InParanoid" id="Q4WX28"/>
<dbReference type="EMBL" id="AAHF01000002">
    <property type="protein sequence ID" value="EAL92775.1"/>
    <property type="molecule type" value="Genomic_DNA"/>
</dbReference>
<feature type="region of interest" description="Disordered" evidence="2">
    <location>
        <begin position="388"/>
        <end position="407"/>
    </location>
</feature>
<comment type="caution">
    <text evidence="4">The sequence shown here is derived from an EMBL/GenBank/DDBJ whole genome shotgun (WGS) entry which is preliminary data.</text>
</comment>
<feature type="compositionally biased region" description="Polar residues" evidence="2">
    <location>
        <begin position="132"/>
        <end position="151"/>
    </location>
</feature>
<feature type="compositionally biased region" description="Polar residues" evidence="2">
    <location>
        <begin position="23"/>
        <end position="32"/>
    </location>
</feature>
<sequence>MSTSQAEHTRVHPRRRPLKTAPPSLSASTSIESYVADSSSSSPNLSLRKGETFHSPSPPPSDDIDPVLSFRSLPQRSPTCTRSLEAIAAREQRMVDYLSNLNLNSLEPSSPLSDKDNGDDLPVPRAILQAHIDSQSMADRVSRPTQSSELHTPSKVRKTHCHASDSGLGTSLSSENMSASDKSKGIFFYLLNLQPHFLFANMLVIVKAGQLSFESQSSAKATTRMTQSAITSSISAFDAKISQKRQLGLPACKQIERLIIKPILREERLKPFHPLVQSIPQRIVDREIGCLRDLEKTLLWLAPVSDFQKRNGVGCIAHSFSRVLKNYAASRASYLRFCEFTIQCLHTSVYHLNERDQRLPADRPYTNGYFLDLVAQIRRYAAMINESRSSMPSNREPAQNGAKASAPKYVVSPPSRWFARFNIVRSEHITLEGGLSKNGRPAELVVHKDGEMISLRTGKPYEENAVPAMKRSLSLGSVDEGVERSMARRKKNAPPMDINQKCKDCDKVFKRPCDLTKHEKTHSRPWKCTEPSCKYHEIGWPTEKERDRHINDKHSKAPALYKCKFAPCTYSSKRESNCKQHMEKAHGWDYVRSKHNGRNSKKASNGATPQTPSIATPSSKAQGITTPLTGSEPSPFEPVTAYPPNPPFSFADPPTQTGSGDFPLFTTNSPFEDLAAGVNDFSPLPTTSLDFQAFQSQLEGADPNGLIPLTFDRQSFDSGSPVPDLINETMGFDTSPVASTDSSSLNFDLAWSQLDAQNVEEEFTTLTMQMLTPEHSVSMSALNSFSRDPSISNPSPLPVQKVENSLYTPDSCHVDEGVSDLFDSGYQHKADFMLFDQHTNFGASSVNMSSTCQLSALHNSNQMFPSLNTPDLNYMTQGWPQDMEMEHF</sequence>
<dbReference type="PROSITE" id="PS00028">
    <property type="entry name" value="ZINC_FINGER_C2H2_1"/>
    <property type="match status" value="1"/>
</dbReference>
<evidence type="ECO:0000313" key="4">
    <source>
        <dbReference type="EMBL" id="EAL92775.1"/>
    </source>
</evidence>
<keyword evidence="1" id="KW-0863">Zinc-finger</keyword>
<accession>Q4WX28</accession>
<dbReference type="OMA" id="PMDINQK"/>
<dbReference type="Proteomes" id="UP000002530">
    <property type="component" value="Unassembled WGS sequence"/>
</dbReference>
<dbReference type="GO" id="GO:0008270">
    <property type="term" value="F:zinc ion binding"/>
    <property type="evidence" value="ECO:0007669"/>
    <property type="project" value="UniProtKB-KW"/>
</dbReference>
<dbReference type="PROSITE" id="PS50157">
    <property type="entry name" value="ZINC_FINGER_C2H2_2"/>
    <property type="match status" value="1"/>
</dbReference>
<dbReference type="PHI-base" id="PHI:11370"/>
<feature type="compositionally biased region" description="Polar residues" evidence="2">
    <location>
        <begin position="602"/>
        <end position="632"/>
    </location>
</feature>
<evidence type="ECO:0000256" key="2">
    <source>
        <dbReference type="SAM" id="MobiDB-lite"/>
    </source>
</evidence>
<gene>
    <name evidence="4" type="ORF">AFUA_3G08010</name>
</gene>
<name>Q4WX28_ASPFU</name>
<dbReference type="HOGENOM" id="CLU_008243_0_0_1"/>
<keyword evidence="1" id="KW-0862">Zinc</keyword>
<keyword evidence="1" id="KW-0479">Metal-binding</keyword>
<feature type="compositionally biased region" description="Polar residues" evidence="2">
    <location>
        <begin position="388"/>
        <end position="397"/>
    </location>
</feature>
<evidence type="ECO:0000259" key="3">
    <source>
        <dbReference type="PROSITE" id="PS50157"/>
    </source>
</evidence>
<feature type="region of interest" description="Disordered" evidence="2">
    <location>
        <begin position="1"/>
        <end position="78"/>
    </location>
</feature>
<dbReference type="SMART" id="SM00355">
    <property type="entry name" value="ZnF_C2H2"/>
    <property type="match status" value="3"/>
</dbReference>
<dbReference type="KEGG" id="afm:AFUA_3G08010"/>
<feature type="region of interest" description="Disordered" evidence="2">
    <location>
        <begin position="589"/>
        <end position="663"/>
    </location>
</feature>
<feature type="region of interest" description="Disordered" evidence="2">
    <location>
        <begin position="132"/>
        <end position="176"/>
    </location>
</feature>
<evidence type="ECO:0000256" key="1">
    <source>
        <dbReference type="PROSITE-ProRule" id="PRU00042"/>
    </source>
</evidence>
<proteinExistence type="predicted"/>
<dbReference type="OrthoDB" id="9368434at2759"/>
<dbReference type="AlphaFoldDB" id="Q4WX28"/>
<dbReference type="VEuPathDB" id="FungiDB:Afu3g08010"/>
<keyword evidence="5" id="KW-1185">Reference proteome</keyword>
<feature type="domain" description="C2H2-type" evidence="3">
    <location>
        <begin position="500"/>
        <end position="527"/>
    </location>
</feature>
<dbReference type="eggNOG" id="ENOG502S2AR">
    <property type="taxonomic scope" value="Eukaryota"/>
</dbReference>
<dbReference type="InterPro" id="IPR013087">
    <property type="entry name" value="Znf_C2H2_type"/>
</dbReference>
<feature type="compositionally biased region" description="Polar residues" evidence="2">
    <location>
        <begin position="167"/>
        <end position="176"/>
    </location>
</feature>
<organism evidence="4 5">
    <name type="scientific">Aspergillus fumigatus (strain ATCC MYA-4609 / CBS 101355 / FGSC A1100 / Af293)</name>
    <name type="common">Neosartorya fumigata</name>
    <dbReference type="NCBI Taxonomy" id="330879"/>
    <lineage>
        <taxon>Eukaryota</taxon>
        <taxon>Fungi</taxon>
        <taxon>Dikarya</taxon>
        <taxon>Ascomycota</taxon>
        <taxon>Pezizomycotina</taxon>
        <taxon>Eurotiomycetes</taxon>
        <taxon>Eurotiomycetidae</taxon>
        <taxon>Eurotiales</taxon>
        <taxon>Aspergillaceae</taxon>
        <taxon>Aspergillus</taxon>
        <taxon>Aspergillus subgen. Fumigati</taxon>
    </lineage>
</organism>
<evidence type="ECO:0000313" key="5">
    <source>
        <dbReference type="Proteomes" id="UP000002530"/>
    </source>
</evidence>
<reference evidence="4 5" key="1">
    <citation type="journal article" date="2005" name="Nature">
        <title>Genomic sequence of the pathogenic and allergenic filamentous fungus Aspergillus fumigatus.</title>
        <authorList>
            <person name="Nierman W.C."/>
            <person name="Pain A."/>
            <person name="Anderson M.J."/>
            <person name="Wortman J.R."/>
            <person name="Kim H.S."/>
            <person name="Arroyo J."/>
            <person name="Berriman M."/>
            <person name="Abe K."/>
            <person name="Archer D.B."/>
            <person name="Bermejo C."/>
            <person name="Bennett J."/>
            <person name="Bowyer P."/>
            <person name="Chen D."/>
            <person name="Collins M."/>
            <person name="Coulsen R."/>
            <person name="Davies R."/>
            <person name="Dyer P.S."/>
            <person name="Farman M."/>
            <person name="Fedorova N."/>
            <person name="Fedorova N."/>
            <person name="Feldblyum T.V."/>
            <person name="Fischer R."/>
            <person name="Fosker N."/>
            <person name="Fraser A."/>
            <person name="Garcia J.L."/>
            <person name="Garcia M.J."/>
            <person name="Goble A."/>
            <person name="Goldman G.H."/>
            <person name="Gomi K."/>
            <person name="Griffith-Jones S."/>
            <person name="Gwilliam R."/>
            <person name="Haas B."/>
            <person name="Haas H."/>
            <person name="Harris D."/>
            <person name="Horiuchi H."/>
            <person name="Huang J."/>
            <person name="Humphray S."/>
            <person name="Jimenez J."/>
            <person name="Keller N."/>
            <person name="Khouri H."/>
            <person name="Kitamoto K."/>
            <person name="Kobayashi T."/>
            <person name="Konzack S."/>
            <person name="Kulkarni R."/>
            <person name="Kumagai T."/>
            <person name="Lafon A."/>
            <person name="Latge J.P."/>
            <person name="Li W."/>
            <person name="Lord A."/>
            <person name="Lu C."/>
            <person name="Majoros W.H."/>
            <person name="May G.S."/>
            <person name="Miller B.L."/>
            <person name="Mohamoud Y."/>
            <person name="Molina M."/>
            <person name="Monod M."/>
            <person name="Mouyna I."/>
            <person name="Mulligan S."/>
            <person name="Murphy L."/>
            <person name="O'Neil S."/>
            <person name="Paulsen I."/>
            <person name="Penalva M.A."/>
            <person name="Pertea M."/>
            <person name="Price C."/>
            <person name="Pritchard B.L."/>
            <person name="Quail M.A."/>
            <person name="Rabbinowitsch E."/>
            <person name="Rawlins N."/>
            <person name="Rajandream M.A."/>
            <person name="Reichard U."/>
            <person name="Renauld H."/>
            <person name="Robson G.D."/>
            <person name="Rodriguez de Cordoba S."/>
            <person name="Rodriguez-Pena J.M."/>
            <person name="Ronning C.M."/>
            <person name="Rutter S."/>
            <person name="Salzberg S.L."/>
            <person name="Sanchez M."/>
            <person name="Sanchez-Ferrero J.C."/>
            <person name="Saunders D."/>
            <person name="Seeger K."/>
            <person name="Squares R."/>
            <person name="Squares S."/>
            <person name="Takeuchi M."/>
            <person name="Tekaia F."/>
            <person name="Turner G."/>
            <person name="Vazquez de Aldana C.R."/>
            <person name="Weidman J."/>
            <person name="White O."/>
            <person name="Woodward J."/>
            <person name="Yu J.H."/>
            <person name="Fraser C."/>
            <person name="Galagan J.E."/>
            <person name="Asai K."/>
            <person name="Machida M."/>
            <person name="Hall N."/>
            <person name="Barrell B."/>
            <person name="Denning D.W."/>
        </authorList>
    </citation>
    <scope>NUCLEOTIDE SEQUENCE [LARGE SCALE GENOMIC DNA]</scope>
    <source>
        <strain evidence="4 5">Af293</strain>
    </source>
</reference>
<protein>
    <submittedName>
        <fullName evidence="4">C2H2 transcription factor (Ace1), putative</fullName>
    </submittedName>
</protein>